<organism evidence="8 9">
    <name type="scientific">Nocardioides bruguierae</name>
    <dbReference type="NCBI Taxonomy" id="2945102"/>
    <lineage>
        <taxon>Bacteria</taxon>
        <taxon>Bacillati</taxon>
        <taxon>Actinomycetota</taxon>
        <taxon>Actinomycetes</taxon>
        <taxon>Propionibacteriales</taxon>
        <taxon>Nocardioidaceae</taxon>
        <taxon>Nocardioides</taxon>
    </lineage>
</organism>
<feature type="region of interest" description="Disordered" evidence="5">
    <location>
        <begin position="1"/>
        <end position="36"/>
    </location>
</feature>
<keyword evidence="3" id="KW-0238">DNA-binding</keyword>
<dbReference type="CDD" id="cd06171">
    <property type="entry name" value="Sigma70_r4"/>
    <property type="match status" value="1"/>
</dbReference>
<dbReference type="SUPFAM" id="SSF88659">
    <property type="entry name" value="Sigma3 and sigma4 domains of RNA polymerase sigma factors"/>
    <property type="match status" value="1"/>
</dbReference>
<evidence type="ECO:0000259" key="7">
    <source>
        <dbReference type="Pfam" id="PF04545"/>
    </source>
</evidence>
<dbReference type="InterPro" id="IPR013325">
    <property type="entry name" value="RNA_pol_sigma_r2"/>
</dbReference>
<dbReference type="GO" id="GO:0003677">
    <property type="term" value="F:DNA binding"/>
    <property type="evidence" value="ECO:0007669"/>
    <property type="project" value="UniProtKB-KW"/>
</dbReference>
<dbReference type="GO" id="GO:0006352">
    <property type="term" value="P:DNA-templated transcription initiation"/>
    <property type="evidence" value="ECO:0007669"/>
    <property type="project" value="InterPro"/>
</dbReference>
<dbReference type="RefSeq" id="WP_250827910.1">
    <property type="nucleotide sequence ID" value="NZ_JAMOIL010000018.1"/>
</dbReference>
<dbReference type="Gene3D" id="1.20.140.160">
    <property type="match status" value="1"/>
</dbReference>
<evidence type="ECO:0000313" key="8">
    <source>
        <dbReference type="EMBL" id="MCM0621488.1"/>
    </source>
</evidence>
<reference evidence="8" key="1">
    <citation type="submission" date="2022-05" db="EMBL/GenBank/DDBJ databases">
        <authorList>
            <person name="Tuo L."/>
        </authorList>
    </citation>
    <scope>NUCLEOTIDE SEQUENCE</scope>
    <source>
        <strain evidence="8">BSK12Z-4</strain>
    </source>
</reference>
<dbReference type="Pfam" id="PF04542">
    <property type="entry name" value="Sigma70_r2"/>
    <property type="match status" value="1"/>
</dbReference>
<keyword evidence="2" id="KW-0731">Sigma factor</keyword>
<dbReference type="Gene3D" id="1.20.120.1810">
    <property type="match status" value="1"/>
</dbReference>
<dbReference type="NCBIfam" id="TIGR02937">
    <property type="entry name" value="sigma70-ECF"/>
    <property type="match status" value="1"/>
</dbReference>
<dbReference type="AlphaFoldDB" id="A0A9X2IFY6"/>
<evidence type="ECO:0000256" key="3">
    <source>
        <dbReference type="ARBA" id="ARBA00023125"/>
    </source>
</evidence>
<dbReference type="SUPFAM" id="SSF88946">
    <property type="entry name" value="Sigma2 domain of RNA polymerase sigma factors"/>
    <property type="match status" value="1"/>
</dbReference>
<dbReference type="Proteomes" id="UP001139485">
    <property type="component" value="Unassembled WGS sequence"/>
</dbReference>
<name>A0A9X2IFY6_9ACTN</name>
<evidence type="ECO:0000256" key="4">
    <source>
        <dbReference type="ARBA" id="ARBA00023163"/>
    </source>
</evidence>
<protein>
    <submittedName>
        <fullName evidence="8">Sigma-70 family RNA polymerase sigma factor</fullName>
    </submittedName>
</protein>
<keyword evidence="9" id="KW-1185">Reference proteome</keyword>
<feature type="domain" description="RNA polymerase sigma-70 region 2" evidence="6">
    <location>
        <begin position="80"/>
        <end position="148"/>
    </location>
</feature>
<feature type="compositionally biased region" description="Basic and acidic residues" evidence="5">
    <location>
        <begin position="1"/>
        <end position="14"/>
    </location>
</feature>
<dbReference type="PANTHER" id="PTHR30385">
    <property type="entry name" value="SIGMA FACTOR F FLAGELLAR"/>
    <property type="match status" value="1"/>
</dbReference>
<dbReference type="InterPro" id="IPR007630">
    <property type="entry name" value="RNA_pol_sigma70_r4"/>
</dbReference>
<dbReference type="InterPro" id="IPR013324">
    <property type="entry name" value="RNA_pol_sigma_r3/r4-like"/>
</dbReference>
<evidence type="ECO:0000256" key="2">
    <source>
        <dbReference type="ARBA" id="ARBA00023082"/>
    </source>
</evidence>
<gene>
    <name evidence="8" type="ORF">M8330_14430</name>
</gene>
<dbReference type="InterPro" id="IPR014284">
    <property type="entry name" value="RNA_pol_sigma-70_dom"/>
</dbReference>
<proteinExistence type="predicted"/>
<keyword evidence="4" id="KW-0804">Transcription</keyword>
<dbReference type="GO" id="GO:0016987">
    <property type="term" value="F:sigma factor activity"/>
    <property type="evidence" value="ECO:0007669"/>
    <property type="project" value="UniProtKB-KW"/>
</dbReference>
<sequence length="294" mass="32384">MSAGPADDRHESHRGSPRPFLPAEAPSAGDEAAPATPLVSAVDAARLSDEERAQVTRTLLRRAHVTQDEAERRACLDGVVEVNMRVAEAVARRYRDRGVALEDLRQVAYLALVRAVRSFDVSAGHDLLAYAVPSMTGEIRRHFRDHGWSVRPPRQVQAACTRLVRADRDLSRVGREDLEALAREVDADLDVVREALVARQLYSTDSLELSLAATGVEPAQGEEDLERAEARLVLRRVLATLQPVERRTLDLRFGEDLSQQAIGERLGLSQVQVSRMLQRVLTLLRAAIGDVAAA</sequence>
<keyword evidence="1" id="KW-0805">Transcription regulation</keyword>
<dbReference type="Pfam" id="PF04545">
    <property type="entry name" value="Sigma70_r4"/>
    <property type="match status" value="1"/>
</dbReference>
<evidence type="ECO:0000259" key="6">
    <source>
        <dbReference type="Pfam" id="PF04542"/>
    </source>
</evidence>
<dbReference type="PANTHER" id="PTHR30385:SF4">
    <property type="entry name" value="RNA POLYMERASE SIGMA-E FACTOR"/>
    <property type="match status" value="1"/>
</dbReference>
<dbReference type="EMBL" id="JAMOIL010000018">
    <property type="protein sequence ID" value="MCM0621488.1"/>
    <property type="molecule type" value="Genomic_DNA"/>
</dbReference>
<evidence type="ECO:0000313" key="9">
    <source>
        <dbReference type="Proteomes" id="UP001139485"/>
    </source>
</evidence>
<comment type="caution">
    <text evidence="8">The sequence shown here is derived from an EMBL/GenBank/DDBJ whole genome shotgun (WGS) entry which is preliminary data.</text>
</comment>
<dbReference type="InterPro" id="IPR007627">
    <property type="entry name" value="RNA_pol_sigma70_r2"/>
</dbReference>
<accession>A0A9X2IFY6</accession>
<evidence type="ECO:0000256" key="5">
    <source>
        <dbReference type="SAM" id="MobiDB-lite"/>
    </source>
</evidence>
<feature type="domain" description="RNA polymerase sigma-70 region 4" evidence="7">
    <location>
        <begin position="237"/>
        <end position="285"/>
    </location>
</feature>
<evidence type="ECO:0000256" key="1">
    <source>
        <dbReference type="ARBA" id="ARBA00023015"/>
    </source>
</evidence>